<accession>A0A7T0HWG7</accession>
<keyword evidence="5" id="KW-1185">Reference proteome</keyword>
<dbReference type="Proteomes" id="UP000762586">
    <property type="component" value="Unassembled WGS sequence"/>
</dbReference>
<dbReference type="EMBL" id="CP065031">
    <property type="protein sequence ID" value="QPK24941.1"/>
    <property type="molecule type" value="Genomic_DNA"/>
</dbReference>
<name>A0A7T0HWG7_9GAMM</name>
<protein>
    <submittedName>
        <fullName evidence="3">Uncharacterized protein</fullName>
    </submittedName>
</protein>
<proteinExistence type="predicted"/>
<reference evidence="3 4" key="2">
    <citation type="submission" date="2020-11" db="EMBL/GenBank/DDBJ databases">
        <title>Complete genome sequence of Pectobacterium brasiliense strain F126.</title>
        <authorList>
            <person name="Miroshnikov K."/>
            <person name="Vo T.N.H."/>
            <person name="Khodykina M.V."/>
            <person name="Kabanova A.P."/>
            <person name="Shneider M."/>
            <person name="Korzhenkov A."/>
            <person name="Toschakov S.V."/>
            <person name="Miroshnikov K.A."/>
            <person name="Ignatov A.N."/>
            <person name="Mikhailova Y.V."/>
            <person name="Shelenkov A."/>
            <person name="Yanushevich Y.G."/>
            <person name="Evseev P.V."/>
        </authorList>
    </citation>
    <scope>NUCLEOTIDE SEQUENCE [LARGE SCALE GENOMIC DNA]</scope>
    <source>
        <strain evidence="3 4">F126</strain>
    </source>
</reference>
<evidence type="ECO:0000313" key="2">
    <source>
        <dbReference type="EMBL" id="MBN3107822.1"/>
    </source>
</evidence>
<dbReference type="RefSeq" id="WP_127110964.1">
    <property type="nucleotide sequence ID" value="NZ_BSWF01000014.1"/>
</dbReference>
<evidence type="ECO:0000313" key="4">
    <source>
        <dbReference type="Proteomes" id="UP000269351"/>
    </source>
</evidence>
<keyword evidence="1" id="KW-0812">Transmembrane</keyword>
<keyword evidence="1" id="KW-1133">Transmembrane helix</keyword>
<evidence type="ECO:0000256" key="1">
    <source>
        <dbReference type="SAM" id="Phobius"/>
    </source>
</evidence>
<dbReference type="AlphaFoldDB" id="A0A7T0HWG7"/>
<evidence type="ECO:0000313" key="3">
    <source>
        <dbReference type="EMBL" id="QPK24941.1"/>
    </source>
</evidence>
<dbReference type="Proteomes" id="UP000269351">
    <property type="component" value="Chromosome"/>
</dbReference>
<dbReference type="EMBL" id="JACGET010000020">
    <property type="protein sequence ID" value="MBN3107822.1"/>
    <property type="molecule type" value="Genomic_DNA"/>
</dbReference>
<reference evidence="2 5" key="1">
    <citation type="submission" date="2020-07" db="EMBL/GenBank/DDBJ databases">
        <title>A pangenomic view of the genus Pectobacterium provides insights into genome organization, phylogeny, and virulence.</title>
        <authorList>
            <person name="Jonkheer E."/>
            <person name="Brankovics B."/>
            <person name="Houwers I."/>
            <person name="Van Der Wolf J."/>
            <person name="Bonants P."/>
            <person name="Vreeburg R."/>
            <person name="Bollema R."/>
            <person name="De Haan J."/>
            <person name="Berke L."/>
            <person name="De Ridder D."/>
            <person name="Smit S."/>
            <person name="Van Der Lee T.A.J."/>
        </authorList>
    </citation>
    <scope>NUCLEOTIDE SEQUENCE [LARGE SCALE GENOMIC DNA]</scope>
    <source>
        <strain evidence="2 5">NAK:384</strain>
    </source>
</reference>
<organism evidence="3 4">
    <name type="scientific">Pectobacterium brasiliense</name>
    <dbReference type="NCBI Taxonomy" id="180957"/>
    <lineage>
        <taxon>Bacteria</taxon>
        <taxon>Pseudomonadati</taxon>
        <taxon>Pseudomonadota</taxon>
        <taxon>Gammaproteobacteria</taxon>
        <taxon>Enterobacterales</taxon>
        <taxon>Pectobacteriaceae</taxon>
        <taxon>Pectobacterium</taxon>
    </lineage>
</organism>
<sequence>MVIVTKVPLCGYYFPDDDEIVWLFATVFYLPNLVCSPSKRQSGVKLWRHPSSHIREKISAGAHFCTKTGHIKTRRIKTSRIKTSRSKTSWC</sequence>
<gene>
    <name evidence="3" type="ORF">F126LOC_003700</name>
    <name evidence="2" type="ORF">H4F48_17325</name>
</gene>
<feature type="transmembrane region" description="Helical" evidence="1">
    <location>
        <begin position="20"/>
        <end position="38"/>
    </location>
</feature>
<evidence type="ECO:0000313" key="5">
    <source>
        <dbReference type="Proteomes" id="UP000762586"/>
    </source>
</evidence>
<keyword evidence="1" id="KW-0472">Membrane</keyword>